<proteinExistence type="predicted"/>
<evidence type="ECO:0000313" key="1">
    <source>
        <dbReference type="EMBL" id="KAG1568211.1"/>
    </source>
</evidence>
<organism evidence="1 2">
    <name type="scientific">Rhizopus delemar</name>
    <dbReference type="NCBI Taxonomy" id="936053"/>
    <lineage>
        <taxon>Eukaryota</taxon>
        <taxon>Fungi</taxon>
        <taxon>Fungi incertae sedis</taxon>
        <taxon>Mucoromycota</taxon>
        <taxon>Mucoromycotina</taxon>
        <taxon>Mucoromycetes</taxon>
        <taxon>Mucorales</taxon>
        <taxon>Mucorineae</taxon>
        <taxon>Rhizopodaceae</taxon>
        <taxon>Rhizopus</taxon>
    </lineage>
</organism>
<name>A0A9P6Z0Y3_9FUNG</name>
<reference evidence="1 2" key="1">
    <citation type="journal article" date="2020" name="Microb. Genom.">
        <title>Genetic diversity of clinical and environmental Mucorales isolates obtained from an investigation of mucormycosis cases among solid organ transplant recipients.</title>
        <authorList>
            <person name="Nguyen M.H."/>
            <person name="Kaul D."/>
            <person name="Muto C."/>
            <person name="Cheng S.J."/>
            <person name="Richter R.A."/>
            <person name="Bruno V.M."/>
            <person name="Liu G."/>
            <person name="Beyhan S."/>
            <person name="Sundermann A.J."/>
            <person name="Mounaud S."/>
            <person name="Pasculle A.W."/>
            <person name="Nierman W.C."/>
            <person name="Driscoll E."/>
            <person name="Cumbie R."/>
            <person name="Clancy C.J."/>
            <person name="Dupont C.L."/>
        </authorList>
    </citation>
    <scope>NUCLEOTIDE SEQUENCE [LARGE SCALE GENOMIC DNA]</scope>
    <source>
        <strain evidence="1 2">GL24</strain>
    </source>
</reference>
<dbReference type="AlphaFoldDB" id="A0A9P6Z0Y3"/>
<protein>
    <submittedName>
        <fullName evidence="1">Uncharacterized protein</fullName>
    </submittedName>
</protein>
<accession>A0A9P6Z0Y3</accession>
<evidence type="ECO:0000313" key="2">
    <source>
        <dbReference type="Proteomes" id="UP000740926"/>
    </source>
</evidence>
<comment type="caution">
    <text evidence="1">The sequence shown here is derived from an EMBL/GenBank/DDBJ whole genome shotgun (WGS) entry which is preliminary data.</text>
</comment>
<keyword evidence="2" id="KW-1185">Reference proteome</keyword>
<dbReference type="EMBL" id="JAANIU010001198">
    <property type="protein sequence ID" value="KAG1568211.1"/>
    <property type="molecule type" value="Genomic_DNA"/>
</dbReference>
<dbReference type="Proteomes" id="UP000740926">
    <property type="component" value="Unassembled WGS sequence"/>
</dbReference>
<gene>
    <name evidence="1" type="ORF">G6F50_007497</name>
</gene>
<sequence length="118" mass="13556">MDEIPESELTEIETVQDDLYDTVDPEWHYWGQPEISKKVTESVVKKLVDLSNYEGFRQDVFMRVGAICKKGLIGLTLRKQKPVQKKAVGSKKRKNAEVVECYGYLGSTWDEEPLPGYE</sequence>